<keyword evidence="2" id="KW-1185">Reference proteome</keyword>
<evidence type="ECO:0000313" key="2">
    <source>
        <dbReference type="Proteomes" id="UP001233172"/>
    </source>
</evidence>
<proteinExistence type="predicted"/>
<dbReference type="EMBL" id="JASAOG010000136">
    <property type="protein sequence ID" value="KAK0048575.1"/>
    <property type="molecule type" value="Genomic_DNA"/>
</dbReference>
<protein>
    <submittedName>
        <fullName evidence="1">Uncharacterized protein</fullName>
    </submittedName>
</protein>
<organism evidence="1 2">
    <name type="scientific">Biomphalaria pfeifferi</name>
    <name type="common">Bloodfluke planorb</name>
    <name type="synonym">Freshwater snail</name>
    <dbReference type="NCBI Taxonomy" id="112525"/>
    <lineage>
        <taxon>Eukaryota</taxon>
        <taxon>Metazoa</taxon>
        <taxon>Spiralia</taxon>
        <taxon>Lophotrochozoa</taxon>
        <taxon>Mollusca</taxon>
        <taxon>Gastropoda</taxon>
        <taxon>Heterobranchia</taxon>
        <taxon>Euthyneura</taxon>
        <taxon>Panpulmonata</taxon>
        <taxon>Hygrophila</taxon>
        <taxon>Lymnaeoidea</taxon>
        <taxon>Planorbidae</taxon>
        <taxon>Biomphalaria</taxon>
    </lineage>
</organism>
<name>A0AAD8F287_BIOPF</name>
<reference evidence="1" key="1">
    <citation type="journal article" date="2023" name="PLoS Negl. Trop. Dis.">
        <title>A genome sequence for Biomphalaria pfeifferi, the major vector snail for the human-infecting parasite Schistosoma mansoni.</title>
        <authorList>
            <person name="Bu L."/>
            <person name="Lu L."/>
            <person name="Laidemitt M.R."/>
            <person name="Zhang S.M."/>
            <person name="Mutuku M."/>
            <person name="Mkoji G."/>
            <person name="Steinauer M."/>
            <person name="Loker E.S."/>
        </authorList>
    </citation>
    <scope>NUCLEOTIDE SEQUENCE</scope>
    <source>
        <strain evidence="1">KasaAsao</strain>
    </source>
</reference>
<dbReference type="Proteomes" id="UP001233172">
    <property type="component" value="Unassembled WGS sequence"/>
</dbReference>
<evidence type="ECO:0000313" key="1">
    <source>
        <dbReference type="EMBL" id="KAK0048575.1"/>
    </source>
</evidence>
<comment type="caution">
    <text evidence="1">The sequence shown here is derived from an EMBL/GenBank/DDBJ whole genome shotgun (WGS) entry which is preliminary data.</text>
</comment>
<reference evidence="1" key="2">
    <citation type="submission" date="2023-04" db="EMBL/GenBank/DDBJ databases">
        <authorList>
            <person name="Bu L."/>
            <person name="Lu L."/>
            <person name="Laidemitt M.R."/>
            <person name="Zhang S.M."/>
            <person name="Mutuku M."/>
            <person name="Mkoji G."/>
            <person name="Steinauer M."/>
            <person name="Loker E.S."/>
        </authorList>
    </citation>
    <scope>NUCLEOTIDE SEQUENCE</scope>
    <source>
        <strain evidence="1">KasaAsao</strain>
        <tissue evidence="1">Whole Snail</tissue>
    </source>
</reference>
<sequence length="74" mass="8472">MCTRLKPSDAPEVTCAQVQRLKPSDAPEVTCAQVQRLKPSDFPEKHEHPIALATPPFVNQRWRREQEFDVVSET</sequence>
<gene>
    <name evidence="1" type="ORF">Bpfe_022018</name>
</gene>
<accession>A0AAD8F287</accession>
<dbReference type="AlphaFoldDB" id="A0AAD8F287"/>